<dbReference type="PANTHER" id="PTHR43639">
    <property type="entry name" value="OXIDOREDUCTASE, SHORT-CHAIN DEHYDROGENASE/REDUCTASE FAMILY (AFU_ORTHOLOGUE AFUA_5G02870)"/>
    <property type="match status" value="1"/>
</dbReference>
<reference evidence="3 4" key="1">
    <citation type="submission" date="2016-10" db="EMBL/GenBank/DDBJ databases">
        <authorList>
            <person name="de Groot N.N."/>
        </authorList>
    </citation>
    <scope>NUCLEOTIDE SEQUENCE [LARGE SCALE GENOMIC DNA]</scope>
    <source>
        <strain evidence="3 4">DSM 19548</strain>
    </source>
</reference>
<evidence type="ECO:0000313" key="3">
    <source>
        <dbReference type="EMBL" id="SFC50454.1"/>
    </source>
</evidence>
<dbReference type="RefSeq" id="WP_093360765.1">
    <property type="nucleotide sequence ID" value="NZ_FOLG01000005.1"/>
</dbReference>
<dbReference type="Pfam" id="PF13561">
    <property type="entry name" value="adh_short_C2"/>
    <property type="match status" value="1"/>
</dbReference>
<dbReference type="Gene3D" id="3.40.50.720">
    <property type="entry name" value="NAD(P)-binding Rossmann-like Domain"/>
    <property type="match status" value="1"/>
</dbReference>
<dbReference type="PRINTS" id="PR00081">
    <property type="entry name" value="GDHRDH"/>
</dbReference>
<organism evidence="3 4">
    <name type="scientific">Tropicimonas isoalkanivorans</name>
    <dbReference type="NCBI Taxonomy" id="441112"/>
    <lineage>
        <taxon>Bacteria</taxon>
        <taxon>Pseudomonadati</taxon>
        <taxon>Pseudomonadota</taxon>
        <taxon>Alphaproteobacteria</taxon>
        <taxon>Rhodobacterales</taxon>
        <taxon>Roseobacteraceae</taxon>
        <taxon>Tropicimonas</taxon>
    </lineage>
</organism>
<dbReference type="InterPro" id="IPR036291">
    <property type="entry name" value="NAD(P)-bd_dom_sf"/>
</dbReference>
<dbReference type="STRING" id="441112.SAMN04488094_105212"/>
<proteinExistence type="inferred from homology"/>
<protein>
    <submittedName>
        <fullName evidence="3">NAD(P)-dependent dehydrogenase, short-chain alcohol dehydrogenase family</fullName>
    </submittedName>
</protein>
<evidence type="ECO:0000256" key="2">
    <source>
        <dbReference type="ARBA" id="ARBA00023002"/>
    </source>
</evidence>
<dbReference type="GO" id="GO:0016491">
    <property type="term" value="F:oxidoreductase activity"/>
    <property type="evidence" value="ECO:0007669"/>
    <property type="project" value="UniProtKB-KW"/>
</dbReference>
<dbReference type="EMBL" id="FOLG01000005">
    <property type="protein sequence ID" value="SFC50454.1"/>
    <property type="molecule type" value="Genomic_DNA"/>
</dbReference>
<dbReference type="InterPro" id="IPR002347">
    <property type="entry name" value="SDR_fam"/>
</dbReference>
<dbReference type="AlphaFoldDB" id="A0A1I1JPG9"/>
<evidence type="ECO:0000256" key="1">
    <source>
        <dbReference type="ARBA" id="ARBA00006484"/>
    </source>
</evidence>
<dbReference type="PANTHER" id="PTHR43639:SF1">
    <property type="entry name" value="SHORT-CHAIN DEHYDROGENASE_REDUCTASE FAMILY PROTEIN"/>
    <property type="match status" value="1"/>
</dbReference>
<keyword evidence="2" id="KW-0560">Oxidoreductase</keyword>
<gene>
    <name evidence="3" type="ORF">SAMN04488094_105212</name>
</gene>
<name>A0A1I1JPG9_9RHOB</name>
<dbReference type="OrthoDB" id="154414at2"/>
<dbReference type="SUPFAM" id="SSF51735">
    <property type="entry name" value="NAD(P)-binding Rossmann-fold domains"/>
    <property type="match status" value="1"/>
</dbReference>
<keyword evidence="4" id="KW-1185">Reference proteome</keyword>
<evidence type="ECO:0000313" key="4">
    <source>
        <dbReference type="Proteomes" id="UP000198728"/>
    </source>
</evidence>
<comment type="similarity">
    <text evidence="1">Belongs to the short-chain dehydrogenases/reductases (SDR) family.</text>
</comment>
<accession>A0A1I1JPG9</accession>
<dbReference type="Proteomes" id="UP000198728">
    <property type="component" value="Unassembled WGS sequence"/>
</dbReference>
<sequence>MNPDRKRVALVTNASGFAGPGAVTGLLAGGFRVYAQDLSFSDAEAWDAFAQGRAALEAVTSDDPTEVIGHVAARESLLDAIVSNDHYPAPSALPDCADLTEFDANYRALARAPFALIQQALPILTRQERANIVMVTSNRTRLPLSGGAFPDAARAAANALVKSLAVDLASHGIAVNAVAPNFLYSEAYYPKAVFEQTEAGRAHVRNSVPAGRLAAPEEIGEVILFLASLRTRFLTGAVLDFSGGWPFGQPRPDIG</sequence>